<dbReference type="AlphaFoldDB" id="K1VHC0"/>
<feature type="region of interest" description="Disordered" evidence="1">
    <location>
        <begin position="1"/>
        <end position="42"/>
    </location>
</feature>
<dbReference type="HOGENOM" id="CLU_462458_0_0_1"/>
<organism evidence="2 3">
    <name type="scientific">Trichosporon asahii var. asahii (strain CBS 8904)</name>
    <name type="common">Yeast</name>
    <dbReference type="NCBI Taxonomy" id="1220162"/>
    <lineage>
        <taxon>Eukaryota</taxon>
        <taxon>Fungi</taxon>
        <taxon>Dikarya</taxon>
        <taxon>Basidiomycota</taxon>
        <taxon>Agaricomycotina</taxon>
        <taxon>Tremellomycetes</taxon>
        <taxon>Trichosporonales</taxon>
        <taxon>Trichosporonaceae</taxon>
        <taxon>Trichosporon</taxon>
    </lineage>
</organism>
<evidence type="ECO:0000313" key="2">
    <source>
        <dbReference type="EMBL" id="EKC98516.1"/>
    </source>
</evidence>
<feature type="region of interest" description="Disordered" evidence="1">
    <location>
        <begin position="571"/>
        <end position="590"/>
    </location>
</feature>
<evidence type="ECO:0000313" key="3">
    <source>
        <dbReference type="Proteomes" id="UP000006757"/>
    </source>
</evidence>
<gene>
    <name evidence="2" type="ORF">A1Q2_07198</name>
</gene>
<keyword evidence="3" id="KW-1185">Reference proteome</keyword>
<reference evidence="2 3" key="1">
    <citation type="journal article" date="2012" name="Eukaryot. Cell">
        <title>Genome sequence of the Trichosporon asahii environmental strain CBS 8904.</title>
        <authorList>
            <person name="Yang R.Y."/>
            <person name="Li H.T."/>
            <person name="Zhu H."/>
            <person name="Zhou G.P."/>
            <person name="Wang M."/>
            <person name="Wang L."/>
        </authorList>
    </citation>
    <scope>NUCLEOTIDE SEQUENCE [LARGE SCALE GENOMIC DNA]</scope>
    <source>
        <strain evidence="2 3">CBS 8904</strain>
    </source>
</reference>
<feature type="region of interest" description="Disordered" evidence="1">
    <location>
        <begin position="82"/>
        <end position="112"/>
    </location>
</feature>
<comment type="caution">
    <text evidence="2">The sequence shown here is derived from an EMBL/GenBank/DDBJ whole genome shotgun (WGS) entry which is preliminary data.</text>
</comment>
<name>K1VHC0_TRIAC</name>
<evidence type="ECO:0008006" key="4">
    <source>
        <dbReference type="Google" id="ProtNLM"/>
    </source>
</evidence>
<evidence type="ECO:0000256" key="1">
    <source>
        <dbReference type="SAM" id="MobiDB-lite"/>
    </source>
</evidence>
<dbReference type="EMBL" id="AMBO01000388">
    <property type="protein sequence ID" value="EKC98516.1"/>
    <property type="molecule type" value="Genomic_DNA"/>
</dbReference>
<dbReference type="Proteomes" id="UP000006757">
    <property type="component" value="Unassembled WGS sequence"/>
</dbReference>
<protein>
    <recommendedName>
        <fullName evidence="4">F-box domain-containing protein</fullName>
    </recommendedName>
</protein>
<accession>K1VHC0</accession>
<sequence length="590" mass="65648">MGGPRHRVHGFTLDYRSKPRPPYEPDAEDEDHGPEPSESYASPSAFRYVDSFRNAIRPVVTMEGRNAERLLHVLASTTAVLTSASPRSDTHTVDHGSRRKVPSVAGGDLSTDSGPRGDHLQFTCSVLMLHQRISHKCLSSCFPMFILPSVTPSELTYSTLPADIWWEISCQLAADSCYGALSNVASTCRALDELTAPILYHRFPVTEGTLLSLALHFPIGTEAARLKLLEQVCEYQHEALELVRVSPKVASRRRRRLRLVKALELAQRTSWLGPALEAFFNSCSGLVFPNVRAATVRALGTWPNFCFCCYSPWRLAYSVILGRLAHPEEVCYNFPAVEEPPEDVSRWVARPKEAHIQPLMPIDLVFDPAWLGPRVRKVTYHDHSAEDGLVALQNVHHVVHIPIAPGPNPNRRRFCRRAFIQAAIRDKTVRYGKDTTFEFVLDSLADDEWEGVDPAPGSEWDEKAGQGKEYAPVSHSLNHHTNGGHHAHAHNGYGSSATRAIEYFYWSNVREPPAANLAEEKAATFEIDRCPTPSSWDRIRDDADCVEWSMAEGHEPCTACGMPLVSEDMVTQPGSASSLLRPRPAKGVLN</sequence>
<proteinExistence type="predicted"/>
<dbReference type="InParanoid" id="K1VHC0"/>